<evidence type="ECO:0000256" key="3">
    <source>
        <dbReference type="ARBA" id="ARBA00023163"/>
    </source>
</evidence>
<dbReference type="SUPFAM" id="SSF51206">
    <property type="entry name" value="cAMP-binding domain-like"/>
    <property type="match status" value="1"/>
</dbReference>
<dbReference type="InterPro" id="IPR018490">
    <property type="entry name" value="cNMP-bd_dom_sf"/>
</dbReference>
<dbReference type="Gene3D" id="1.10.10.10">
    <property type="entry name" value="Winged helix-like DNA-binding domain superfamily/Winged helix DNA-binding domain"/>
    <property type="match status" value="1"/>
</dbReference>
<comment type="caution">
    <text evidence="5">The sequence shown here is derived from an EMBL/GenBank/DDBJ whole genome shotgun (WGS) entry which is preliminary data.</text>
</comment>
<dbReference type="InterPro" id="IPR014710">
    <property type="entry name" value="RmlC-like_jellyroll"/>
</dbReference>
<dbReference type="InterPro" id="IPR036388">
    <property type="entry name" value="WH-like_DNA-bd_sf"/>
</dbReference>
<organism evidence="5 6">
    <name type="scientific">Sphingomonas glacialis</name>
    <dbReference type="NCBI Taxonomy" id="658225"/>
    <lineage>
        <taxon>Bacteria</taxon>
        <taxon>Pseudomonadati</taxon>
        <taxon>Pseudomonadota</taxon>
        <taxon>Alphaproteobacteria</taxon>
        <taxon>Sphingomonadales</taxon>
        <taxon>Sphingomonadaceae</taxon>
        <taxon>Sphingomonas</taxon>
    </lineage>
</organism>
<dbReference type="InterPro" id="IPR000595">
    <property type="entry name" value="cNMP-bd_dom"/>
</dbReference>
<feature type="domain" description="HTH crp-type" evidence="4">
    <location>
        <begin position="167"/>
        <end position="242"/>
    </location>
</feature>
<dbReference type="GO" id="GO:0006355">
    <property type="term" value="P:regulation of DNA-templated transcription"/>
    <property type="evidence" value="ECO:0007669"/>
    <property type="project" value="InterPro"/>
</dbReference>
<dbReference type="SUPFAM" id="SSF46785">
    <property type="entry name" value="Winged helix' DNA-binding domain"/>
    <property type="match status" value="1"/>
</dbReference>
<evidence type="ECO:0000313" key="6">
    <source>
        <dbReference type="Proteomes" id="UP000319931"/>
    </source>
</evidence>
<dbReference type="SMART" id="SM00419">
    <property type="entry name" value="HTH_CRP"/>
    <property type="match status" value="1"/>
</dbReference>
<dbReference type="Gene3D" id="2.60.120.10">
    <property type="entry name" value="Jelly Rolls"/>
    <property type="match status" value="1"/>
</dbReference>
<evidence type="ECO:0000259" key="4">
    <source>
        <dbReference type="PROSITE" id="PS51063"/>
    </source>
</evidence>
<accession>A0A502FTT0</accession>
<proteinExistence type="predicted"/>
<gene>
    <name evidence="5" type="ORF">EAH76_13965</name>
</gene>
<keyword evidence="2" id="KW-0238">DNA-binding</keyword>
<dbReference type="PROSITE" id="PS51063">
    <property type="entry name" value="HTH_CRP_2"/>
    <property type="match status" value="1"/>
</dbReference>
<evidence type="ECO:0000313" key="5">
    <source>
        <dbReference type="EMBL" id="TPG52948.1"/>
    </source>
</evidence>
<dbReference type="GO" id="GO:0003677">
    <property type="term" value="F:DNA binding"/>
    <property type="evidence" value="ECO:0007669"/>
    <property type="project" value="UniProtKB-KW"/>
</dbReference>
<dbReference type="InterPro" id="IPR012318">
    <property type="entry name" value="HTH_CRP"/>
</dbReference>
<keyword evidence="1" id="KW-0805">Transcription regulation</keyword>
<keyword evidence="6" id="KW-1185">Reference proteome</keyword>
<dbReference type="AlphaFoldDB" id="A0A502FTT0"/>
<dbReference type="OrthoDB" id="6155297at2"/>
<dbReference type="EMBL" id="RCZC01000003">
    <property type="protein sequence ID" value="TPG52948.1"/>
    <property type="molecule type" value="Genomic_DNA"/>
</dbReference>
<keyword evidence="3" id="KW-0804">Transcription</keyword>
<sequence length="258" mass="29844">MDQQTARYDFDHARRGAGVLEDPFAPLIAKLQRIARLDDDDVRAIRAWPIRIQNVRGNGYLLRDGQMVRDCSLVLEGHAFRSKLTGVGQRQILSFHRRGDIVDLHHLELRAADHNVQALNEARIAWIPIDAIRATIDARPGIARALWRDTLIDGSIQREWILNVGRRDARTRIAHLLCELIYRREGPPPNEERRRFELPMSQEQIADATALTPVHVNRMLQHLEAEQLIARERRMFVVQDWDALCRVADFDPAYLHLD</sequence>
<protein>
    <submittedName>
        <fullName evidence="5">Crp/Fnr family transcriptional regulator</fullName>
    </submittedName>
</protein>
<evidence type="ECO:0000256" key="1">
    <source>
        <dbReference type="ARBA" id="ARBA00023015"/>
    </source>
</evidence>
<reference evidence="5 6" key="1">
    <citation type="journal article" date="2019" name="Environ. Microbiol.">
        <title>Species interactions and distinct microbial communities in high Arctic permafrost affected cryosols are associated with the CH4 and CO2 gas fluxes.</title>
        <authorList>
            <person name="Altshuler I."/>
            <person name="Hamel J."/>
            <person name="Turney S."/>
            <person name="Magnuson E."/>
            <person name="Levesque R."/>
            <person name="Greer C."/>
            <person name="Whyte L.G."/>
        </authorList>
    </citation>
    <scope>NUCLEOTIDE SEQUENCE [LARGE SCALE GENOMIC DNA]</scope>
    <source>
        <strain evidence="5 6">E6.1</strain>
    </source>
</reference>
<dbReference type="CDD" id="cd00038">
    <property type="entry name" value="CAP_ED"/>
    <property type="match status" value="1"/>
</dbReference>
<dbReference type="Proteomes" id="UP000319931">
    <property type="component" value="Unassembled WGS sequence"/>
</dbReference>
<evidence type="ECO:0000256" key="2">
    <source>
        <dbReference type="ARBA" id="ARBA00023125"/>
    </source>
</evidence>
<dbReference type="Pfam" id="PF13545">
    <property type="entry name" value="HTH_Crp_2"/>
    <property type="match status" value="1"/>
</dbReference>
<name>A0A502FTT0_9SPHN</name>
<dbReference type="RefSeq" id="WP_140850874.1">
    <property type="nucleotide sequence ID" value="NZ_RCZC01000003.1"/>
</dbReference>
<dbReference type="InterPro" id="IPR036390">
    <property type="entry name" value="WH_DNA-bd_sf"/>
</dbReference>